<dbReference type="PANTHER" id="PTHR43785">
    <property type="entry name" value="GAMMA-GLUTAMYLPUTRESCINE SYNTHETASE"/>
    <property type="match status" value="1"/>
</dbReference>
<dbReference type="Gene3D" id="3.10.20.70">
    <property type="entry name" value="Glutamine synthetase, N-terminal domain"/>
    <property type="match status" value="1"/>
</dbReference>
<dbReference type="Gene3D" id="3.30.590.10">
    <property type="entry name" value="Glutamine synthetase/guanido kinase, catalytic domain"/>
    <property type="match status" value="1"/>
</dbReference>
<evidence type="ECO:0000256" key="8">
    <source>
        <dbReference type="PROSITE-ProRule" id="PRU01330"/>
    </source>
</evidence>
<sequence length="451" mass="50442">MLKLDTLKKQVAEGTVDTVLVCLVDMQGRLLGKRFHAQNFIDHGWEETHCCNYLLATDLEMATPDGYAATSWQAGYGDYMMKPDLATLRPLPWLEGSVMVLCDVLDHHSHEPVPHSPRQVLKAQIARAEALGLTPMMATEIEFFLFEQSYDEIRKGGFRDLVPISGYNEDYHIFQTTKEEAVMRPLRNHLFAAGIPVENTKGEAETGQGELNIRYADALGCADHHTISKHAIKEIAWAQGRAASFLPKWHHDKVGSASHVHLSLWRGSEAMFHDPDSPHGMSELMRQFCAGMISHAPEYTFFLAPYVNSYKRFVKGTFAPTKTVWSVDNRTAGFRLCGEGTRAVRMECRIGGSDLNPYLAQAALIAAGLKGIEDKMDLAPPTAGDIYEDAQAGEIPHTLRDATETLRNSAMLRAAMGDAVVDHYTRCAEWEQQEFDRVVTDWEIARGFERA</sequence>
<feature type="domain" description="GS catalytic" evidence="11">
    <location>
        <begin position="117"/>
        <end position="451"/>
    </location>
</feature>
<evidence type="ECO:0000256" key="9">
    <source>
        <dbReference type="RuleBase" id="RU000384"/>
    </source>
</evidence>
<dbReference type="FunFam" id="3.30.590.10:FF:000005">
    <property type="entry name" value="Probable glutamine synthetase"/>
    <property type="match status" value="1"/>
</dbReference>
<evidence type="ECO:0000256" key="4">
    <source>
        <dbReference type="ARBA" id="ARBA00022598"/>
    </source>
</evidence>
<reference evidence="13" key="1">
    <citation type="submission" date="2018-03" db="EMBL/GenBank/DDBJ databases">
        <title>Genomic analysis of the strain SH-1 isolated from shrimp intestine.</title>
        <authorList>
            <person name="Kim Y.-S."/>
            <person name="Kim S.-E."/>
            <person name="Kim K.-H."/>
        </authorList>
    </citation>
    <scope>NUCLEOTIDE SEQUENCE [LARGE SCALE GENOMIC DNA]</scope>
    <source>
        <strain evidence="13">SH-1</strain>
    </source>
</reference>
<dbReference type="PROSITE" id="PS51987">
    <property type="entry name" value="GS_CATALYTIC"/>
    <property type="match status" value="1"/>
</dbReference>
<evidence type="ECO:0000313" key="12">
    <source>
        <dbReference type="EMBL" id="AVO38937.1"/>
    </source>
</evidence>
<dbReference type="GO" id="GO:0006576">
    <property type="term" value="P:biogenic amine metabolic process"/>
    <property type="evidence" value="ECO:0007669"/>
    <property type="project" value="UniProtKB-ARBA"/>
</dbReference>
<dbReference type="InterPro" id="IPR014746">
    <property type="entry name" value="Gln_synth/guanido_kin_cat_dom"/>
</dbReference>
<keyword evidence="6" id="KW-0067">ATP-binding</keyword>
<dbReference type="KEGG" id="thas:C6Y53_15310"/>
<dbReference type="InterPro" id="IPR008146">
    <property type="entry name" value="Gln_synth_cat_dom"/>
</dbReference>
<dbReference type="EMBL" id="CP027665">
    <property type="protein sequence ID" value="AVO38937.1"/>
    <property type="molecule type" value="Genomic_DNA"/>
</dbReference>
<feature type="domain" description="GS beta-grasp" evidence="10">
    <location>
        <begin position="14"/>
        <end position="112"/>
    </location>
</feature>
<evidence type="ECO:0000256" key="3">
    <source>
        <dbReference type="ARBA" id="ARBA00009897"/>
    </source>
</evidence>
<evidence type="ECO:0000256" key="5">
    <source>
        <dbReference type="ARBA" id="ARBA00022741"/>
    </source>
</evidence>
<evidence type="ECO:0000256" key="6">
    <source>
        <dbReference type="ARBA" id="ARBA00022840"/>
    </source>
</evidence>
<keyword evidence="4" id="KW-0436">Ligase</keyword>
<dbReference type="SUPFAM" id="SSF54368">
    <property type="entry name" value="Glutamine synthetase, N-terminal domain"/>
    <property type="match status" value="1"/>
</dbReference>
<comment type="similarity">
    <text evidence="3 8 9">Belongs to the glutamine synthetase family.</text>
</comment>
<gene>
    <name evidence="12" type="ORF">C6Y53_15310</name>
</gene>
<protein>
    <submittedName>
        <fullName evidence="12">Glutamine synthetase</fullName>
    </submittedName>
</protein>
<dbReference type="Proteomes" id="UP000237655">
    <property type="component" value="Chromosome"/>
</dbReference>
<accession>A0A2S0MSZ7</accession>
<dbReference type="SMART" id="SM01230">
    <property type="entry name" value="Gln-synt_C"/>
    <property type="match status" value="1"/>
</dbReference>
<dbReference type="InterPro" id="IPR036651">
    <property type="entry name" value="Gln_synt_N_sf"/>
</dbReference>
<dbReference type="InterPro" id="IPR008147">
    <property type="entry name" value="Gln_synt_N"/>
</dbReference>
<dbReference type="AlphaFoldDB" id="A0A2S0MSZ7"/>
<evidence type="ECO:0000256" key="7">
    <source>
        <dbReference type="ARBA" id="ARBA00023231"/>
    </source>
</evidence>
<evidence type="ECO:0000256" key="1">
    <source>
        <dbReference type="ARBA" id="ARBA00001946"/>
    </source>
</evidence>
<comment type="function">
    <text evidence="2">Catalyzes the ATP-dependent biosynthesis of glutamine from glutamate and ammonia.</text>
</comment>
<dbReference type="SUPFAM" id="SSF55931">
    <property type="entry name" value="Glutamine synthetase/guanido kinase"/>
    <property type="match status" value="1"/>
</dbReference>
<evidence type="ECO:0000256" key="2">
    <source>
        <dbReference type="ARBA" id="ARBA00003117"/>
    </source>
</evidence>
<keyword evidence="13" id="KW-1185">Reference proteome</keyword>
<keyword evidence="7" id="KW-0535">Nitrogen fixation</keyword>
<keyword evidence="5" id="KW-0547">Nucleotide-binding</keyword>
<name>A0A2S0MSZ7_9RHOB</name>
<dbReference type="GO" id="GO:0004356">
    <property type="term" value="F:glutamine synthetase activity"/>
    <property type="evidence" value="ECO:0007669"/>
    <property type="project" value="InterPro"/>
</dbReference>
<organism evidence="12 13">
    <name type="scientific">Pukyongiella litopenaei</name>
    <dbReference type="NCBI Taxonomy" id="2605946"/>
    <lineage>
        <taxon>Bacteria</taxon>
        <taxon>Pseudomonadati</taxon>
        <taxon>Pseudomonadota</taxon>
        <taxon>Alphaproteobacteria</taxon>
        <taxon>Rhodobacterales</taxon>
        <taxon>Paracoccaceae</taxon>
        <taxon>Pukyongiella</taxon>
    </lineage>
</organism>
<evidence type="ECO:0000259" key="10">
    <source>
        <dbReference type="PROSITE" id="PS51986"/>
    </source>
</evidence>
<dbReference type="PANTHER" id="PTHR43785:SF12">
    <property type="entry name" value="TYPE-1 GLUTAMINE SYNTHETASE 2"/>
    <property type="match status" value="1"/>
</dbReference>
<dbReference type="GO" id="GO:0006542">
    <property type="term" value="P:glutamine biosynthetic process"/>
    <property type="evidence" value="ECO:0007669"/>
    <property type="project" value="InterPro"/>
</dbReference>
<comment type="cofactor">
    <cofactor evidence="1">
        <name>Mg(2+)</name>
        <dbReference type="ChEBI" id="CHEBI:18420"/>
    </cofactor>
</comment>
<dbReference type="Pfam" id="PF00120">
    <property type="entry name" value="Gln-synt_C"/>
    <property type="match status" value="1"/>
</dbReference>
<dbReference type="GO" id="GO:0005524">
    <property type="term" value="F:ATP binding"/>
    <property type="evidence" value="ECO:0007669"/>
    <property type="project" value="UniProtKB-KW"/>
</dbReference>
<proteinExistence type="inferred from homology"/>
<dbReference type="GO" id="GO:0042402">
    <property type="term" value="P:biogenic amine catabolic process"/>
    <property type="evidence" value="ECO:0007669"/>
    <property type="project" value="UniProtKB-ARBA"/>
</dbReference>
<dbReference type="RefSeq" id="WP_106473247.1">
    <property type="nucleotide sequence ID" value="NZ_CP027665.1"/>
</dbReference>
<evidence type="ECO:0000259" key="11">
    <source>
        <dbReference type="PROSITE" id="PS51987"/>
    </source>
</evidence>
<dbReference type="PROSITE" id="PS51986">
    <property type="entry name" value="GS_BETA_GRASP"/>
    <property type="match status" value="1"/>
</dbReference>
<evidence type="ECO:0000313" key="13">
    <source>
        <dbReference type="Proteomes" id="UP000237655"/>
    </source>
</evidence>